<dbReference type="InterPro" id="IPR005467">
    <property type="entry name" value="His_kinase_dom"/>
</dbReference>
<keyword evidence="9" id="KW-1185">Reference proteome</keyword>
<evidence type="ECO:0000313" key="9">
    <source>
        <dbReference type="Proteomes" id="UP000011135"/>
    </source>
</evidence>
<dbReference type="Pfam" id="PF05227">
    <property type="entry name" value="CHASE3"/>
    <property type="match status" value="1"/>
</dbReference>
<feature type="transmembrane region" description="Helical" evidence="6">
    <location>
        <begin position="141"/>
        <end position="159"/>
    </location>
</feature>
<evidence type="ECO:0000256" key="1">
    <source>
        <dbReference type="ARBA" id="ARBA00000085"/>
    </source>
</evidence>
<dbReference type="eggNOG" id="COG4251">
    <property type="taxonomic scope" value="Bacteria"/>
</dbReference>
<dbReference type="CDD" id="cd19410">
    <property type="entry name" value="HK9-like_sensor"/>
    <property type="match status" value="1"/>
</dbReference>
<dbReference type="EC" id="2.7.13.3" evidence="2"/>
<evidence type="ECO:0000259" key="7">
    <source>
        <dbReference type="PROSITE" id="PS50109"/>
    </source>
</evidence>
<comment type="caution">
    <text evidence="8">The sequence shown here is derived from an EMBL/GenBank/DDBJ whole genome shotgun (WGS) entry which is preliminary data.</text>
</comment>
<keyword evidence="6" id="KW-0472">Membrane</keyword>
<dbReference type="PANTHER" id="PTHR43304:SF1">
    <property type="entry name" value="PAC DOMAIN-CONTAINING PROTEIN"/>
    <property type="match status" value="1"/>
</dbReference>
<name>L8JR82_9BACT</name>
<dbReference type="PRINTS" id="PR00344">
    <property type="entry name" value="BCTRLSENSOR"/>
</dbReference>
<evidence type="ECO:0000256" key="4">
    <source>
        <dbReference type="ARBA" id="ARBA00022679"/>
    </source>
</evidence>
<dbReference type="InterPro" id="IPR003594">
    <property type="entry name" value="HATPase_dom"/>
</dbReference>
<accession>L8JR82</accession>
<proteinExistence type="predicted"/>
<evidence type="ECO:0000256" key="3">
    <source>
        <dbReference type="ARBA" id="ARBA00022553"/>
    </source>
</evidence>
<dbReference type="PANTHER" id="PTHR43304">
    <property type="entry name" value="PHYTOCHROME-LIKE PROTEIN CPH1"/>
    <property type="match status" value="1"/>
</dbReference>
<keyword evidence="5" id="KW-0418">Kinase</keyword>
<dbReference type="EMBL" id="AMZN01000066">
    <property type="protein sequence ID" value="ELR69852.1"/>
    <property type="molecule type" value="Genomic_DNA"/>
</dbReference>
<dbReference type="GO" id="GO:0000155">
    <property type="term" value="F:phosphorelay sensor kinase activity"/>
    <property type="evidence" value="ECO:0007669"/>
    <property type="project" value="InterPro"/>
</dbReference>
<protein>
    <recommendedName>
        <fullName evidence="2">histidine kinase</fullName>
        <ecNumber evidence="2">2.7.13.3</ecNumber>
    </recommendedName>
</protein>
<dbReference type="InterPro" id="IPR052162">
    <property type="entry name" value="Sensor_kinase/Photoreceptor"/>
</dbReference>
<keyword evidence="3" id="KW-0597">Phosphoprotein</keyword>
<dbReference type="InterPro" id="IPR036890">
    <property type="entry name" value="HATPase_C_sf"/>
</dbReference>
<dbReference type="PROSITE" id="PS50109">
    <property type="entry name" value="HIS_KIN"/>
    <property type="match status" value="1"/>
</dbReference>
<dbReference type="SUPFAM" id="SSF47384">
    <property type="entry name" value="Homodimeric domain of signal transducing histidine kinase"/>
    <property type="match status" value="1"/>
</dbReference>
<dbReference type="AlphaFoldDB" id="L8JR82"/>
<reference evidence="8 9" key="1">
    <citation type="submission" date="2012-12" db="EMBL/GenBank/DDBJ databases">
        <title>Genome assembly of Fulvivirga imtechensis AK7.</title>
        <authorList>
            <person name="Nupur N."/>
            <person name="Khatri I."/>
            <person name="Kumar R."/>
            <person name="Subramanian S."/>
            <person name="Pinnaka A."/>
        </authorList>
    </citation>
    <scope>NUCLEOTIDE SEQUENCE [LARGE SCALE GENOMIC DNA]</scope>
    <source>
        <strain evidence="8 9">AK7</strain>
    </source>
</reference>
<evidence type="ECO:0000256" key="2">
    <source>
        <dbReference type="ARBA" id="ARBA00012438"/>
    </source>
</evidence>
<dbReference type="Proteomes" id="UP000011135">
    <property type="component" value="Unassembled WGS sequence"/>
</dbReference>
<feature type="domain" description="Histidine kinase" evidence="7">
    <location>
        <begin position="195"/>
        <end position="407"/>
    </location>
</feature>
<dbReference type="eggNOG" id="COG5278">
    <property type="taxonomic scope" value="Bacteria"/>
</dbReference>
<evidence type="ECO:0000313" key="8">
    <source>
        <dbReference type="EMBL" id="ELR69852.1"/>
    </source>
</evidence>
<keyword evidence="6" id="KW-1133">Transmembrane helix</keyword>
<dbReference type="Pfam" id="PF02518">
    <property type="entry name" value="HATPase_c"/>
    <property type="match status" value="1"/>
</dbReference>
<organism evidence="8 9">
    <name type="scientific">Fulvivirga imtechensis AK7</name>
    <dbReference type="NCBI Taxonomy" id="1237149"/>
    <lineage>
        <taxon>Bacteria</taxon>
        <taxon>Pseudomonadati</taxon>
        <taxon>Bacteroidota</taxon>
        <taxon>Cytophagia</taxon>
        <taxon>Cytophagales</taxon>
        <taxon>Fulvivirgaceae</taxon>
        <taxon>Fulvivirga</taxon>
    </lineage>
</organism>
<dbReference type="Gene3D" id="1.10.287.130">
    <property type="match status" value="1"/>
</dbReference>
<gene>
    <name evidence="8" type="ORF">C900_04555</name>
</gene>
<dbReference type="InterPro" id="IPR004358">
    <property type="entry name" value="Sig_transdc_His_kin-like_C"/>
</dbReference>
<dbReference type="SMART" id="SM00387">
    <property type="entry name" value="HATPase_c"/>
    <property type="match status" value="1"/>
</dbReference>
<dbReference type="STRING" id="1237149.C900_04555"/>
<evidence type="ECO:0000256" key="6">
    <source>
        <dbReference type="SAM" id="Phobius"/>
    </source>
</evidence>
<evidence type="ECO:0000256" key="5">
    <source>
        <dbReference type="ARBA" id="ARBA00022777"/>
    </source>
</evidence>
<dbReference type="SUPFAM" id="SSF55874">
    <property type="entry name" value="ATPase domain of HSP90 chaperone/DNA topoisomerase II/histidine kinase"/>
    <property type="match status" value="1"/>
</dbReference>
<keyword evidence="4" id="KW-0808">Transferase</keyword>
<dbReference type="InterPro" id="IPR007891">
    <property type="entry name" value="CHASE3"/>
</dbReference>
<dbReference type="InterPro" id="IPR036097">
    <property type="entry name" value="HisK_dim/P_sf"/>
</dbReference>
<dbReference type="Gene3D" id="3.30.565.10">
    <property type="entry name" value="Histidine kinase-like ATPase, C-terminal domain"/>
    <property type="match status" value="1"/>
</dbReference>
<keyword evidence="6" id="KW-0812">Transmembrane</keyword>
<comment type="catalytic activity">
    <reaction evidence="1">
        <text>ATP + protein L-histidine = ADP + protein N-phospho-L-histidine.</text>
        <dbReference type="EC" id="2.7.13.3"/>
    </reaction>
</comment>
<sequence>MQEFLYYLEKVESSITDIEAAHRGFVITGNDVFLDPMTEARSELAKSLNIIDSLSQNNTGQKVNLSQLRSWVQKKIEISNTAISLRRNEEQTAALRFISTGRGKNIMDSIRIISKALESEQMANINSITNRNEHYIVRQNTFFLIFTGFVIGVVFLFYIRIRNDAKTTLELQKKQDILIQKLNHQNRQLDDFAHLTSHNIRSPASNISSLISLLNEDSTVEDYQLIFQKLKKVSQNLNETLNELLEMLQVKKSTSVEREELQFEEIYNKVVNSLQGDILMSGAVITTDFRFPVIIYPKAYLESIFHNFLSNAIKYRSPDRTLHIHVETDKIDGYIQLRVTDNGQGIDLNRYGNMVFGLRNTFHSGHDSKGIGLFMTKTQVEALGGKVEVQSNVNKGSSFIVFFDKKSTTTVS</sequence>